<evidence type="ECO:0000313" key="1">
    <source>
        <dbReference type="EMBL" id="KAJ0091357.1"/>
    </source>
</evidence>
<gene>
    <name evidence="1" type="ORF">Patl1_13372</name>
</gene>
<reference evidence="2" key="1">
    <citation type="journal article" date="2023" name="G3 (Bethesda)">
        <title>Genome assembly and association tests identify interacting loci associated with vigor, precocity, and sex in interspecific pistachio rootstocks.</title>
        <authorList>
            <person name="Palmer W."/>
            <person name="Jacygrad E."/>
            <person name="Sagayaradj S."/>
            <person name="Cavanaugh K."/>
            <person name="Han R."/>
            <person name="Bertier L."/>
            <person name="Beede B."/>
            <person name="Kafkas S."/>
            <person name="Golino D."/>
            <person name="Preece J."/>
            <person name="Michelmore R."/>
        </authorList>
    </citation>
    <scope>NUCLEOTIDE SEQUENCE [LARGE SCALE GENOMIC DNA]</scope>
</reference>
<protein>
    <submittedName>
        <fullName evidence="1">Uncharacterized protein</fullName>
    </submittedName>
</protein>
<proteinExistence type="predicted"/>
<sequence length="683" mass="76542">MIGSLTLLLAPVSSSPFLSLNRLSCFHSSSSLSASEFSALYIWRTKCILCRLIDLLRATSRRLALATKTSTITSMAKEEENAGNVKRQLAKLFDESLKATVPNEPDVEPLVAACTAKFGDYQCNNAMGLWSKIKGKGTEFRGPPAVGQAIMKNLPPSEMIESCSVAGPGFVNVVLAKNWIAKTIQRMLIDGIETWAPRFCVKKAVVDFSSPNIAKEMHVGHLRSTIIGDSLARMLEFSNVEVLRRNHVGDWGTQVDLVSENMYPLCGSFSCLLISSLYIDFVGTPTFISLHHSVQLKDFKHILQFGMLIEHLFEKFPNFEDVNETAIGDLQAFYKASKQRFDSDPAFKEIAQKAVVRLQGGEPKYHQAWAQICEISRREFDKVYQRLRVQLEEKGESFYNPYIPGVIEALTKLGLVEESQGARVIFIEGVNIPLIVVKSDGGFNYASTDLTALWYRLNEEKAEWIIYVTDVGQQQHFDMVFSAAKRAGWLPSDGSTYPKASHVGFGLVLGEDGKRFRTRSSEVVRLVDLLDEAKSRSKMALIERGKAEEWTEEELEQTAEAVGYGAVKYADLKNNRLTNYTFNFDQMLNDKTGSLVLDHADERALGLHLLQFSEVVEEACSNLLPNVLCEYLYNLSEYFTKFYSNCQVVGSAEETSRLLLCEATATVMRKCFYLLGIVPVYKI</sequence>
<evidence type="ECO:0000313" key="2">
    <source>
        <dbReference type="Proteomes" id="UP001164250"/>
    </source>
</evidence>
<comment type="caution">
    <text evidence="1">The sequence shown here is derived from an EMBL/GenBank/DDBJ whole genome shotgun (WGS) entry which is preliminary data.</text>
</comment>
<dbReference type="Proteomes" id="UP001164250">
    <property type="component" value="Chromosome 8"/>
</dbReference>
<name>A0ACC1AXI4_9ROSI</name>
<keyword evidence="2" id="KW-1185">Reference proteome</keyword>
<dbReference type="EMBL" id="CM047904">
    <property type="protein sequence ID" value="KAJ0091357.1"/>
    <property type="molecule type" value="Genomic_DNA"/>
</dbReference>
<organism evidence="1 2">
    <name type="scientific">Pistacia atlantica</name>
    <dbReference type="NCBI Taxonomy" id="434234"/>
    <lineage>
        <taxon>Eukaryota</taxon>
        <taxon>Viridiplantae</taxon>
        <taxon>Streptophyta</taxon>
        <taxon>Embryophyta</taxon>
        <taxon>Tracheophyta</taxon>
        <taxon>Spermatophyta</taxon>
        <taxon>Magnoliopsida</taxon>
        <taxon>eudicotyledons</taxon>
        <taxon>Gunneridae</taxon>
        <taxon>Pentapetalae</taxon>
        <taxon>rosids</taxon>
        <taxon>malvids</taxon>
        <taxon>Sapindales</taxon>
        <taxon>Anacardiaceae</taxon>
        <taxon>Pistacia</taxon>
    </lineage>
</organism>
<accession>A0ACC1AXI4</accession>